<dbReference type="SUPFAM" id="SSF55781">
    <property type="entry name" value="GAF domain-like"/>
    <property type="match status" value="1"/>
</dbReference>
<keyword evidence="6" id="KW-0067">ATP-binding</keyword>
<accession>A0ABT0U6R3</accession>
<reference evidence="6 7" key="1">
    <citation type="journal article" date="2022" name="Syst. Appl. Microbiol.">
        <title>Rhodopirellula aestuarii sp. nov., a novel member of the genus Rhodopirellula isolated from brackish sediments collected in the Tagus River estuary, Portugal.</title>
        <authorList>
            <person name="Vitorino I.R."/>
            <person name="Klimek D."/>
            <person name="Calusinska M."/>
            <person name="Lobo-da-Cunha A."/>
            <person name="Vasconcelos V."/>
            <person name="Lage O.M."/>
        </authorList>
    </citation>
    <scope>NUCLEOTIDE SEQUENCE [LARGE SCALE GENOMIC DNA]</scope>
    <source>
        <strain evidence="6 7">ICT_H3.1</strain>
    </source>
</reference>
<dbReference type="PANTHER" id="PTHR42878:SF15">
    <property type="entry name" value="BACTERIOPHYTOCHROME"/>
    <property type="match status" value="1"/>
</dbReference>
<dbReference type="Gene3D" id="3.30.450.40">
    <property type="match status" value="1"/>
</dbReference>
<dbReference type="InterPro" id="IPR003018">
    <property type="entry name" value="GAF"/>
</dbReference>
<dbReference type="Pfam" id="PF01590">
    <property type="entry name" value="GAF"/>
    <property type="match status" value="1"/>
</dbReference>
<dbReference type="InterPro" id="IPR036097">
    <property type="entry name" value="HisK_dim/P_sf"/>
</dbReference>
<organism evidence="6 7">
    <name type="scientific">Aporhodopirellula aestuarii</name>
    <dbReference type="NCBI Taxonomy" id="2950107"/>
    <lineage>
        <taxon>Bacteria</taxon>
        <taxon>Pseudomonadati</taxon>
        <taxon>Planctomycetota</taxon>
        <taxon>Planctomycetia</taxon>
        <taxon>Pirellulales</taxon>
        <taxon>Pirellulaceae</taxon>
        <taxon>Aporhodopirellula</taxon>
    </lineage>
</organism>
<evidence type="ECO:0000256" key="3">
    <source>
        <dbReference type="ARBA" id="ARBA00022679"/>
    </source>
</evidence>
<evidence type="ECO:0000259" key="5">
    <source>
        <dbReference type="PROSITE" id="PS50109"/>
    </source>
</evidence>
<name>A0ABT0U6R3_9BACT</name>
<feature type="domain" description="Histidine kinase" evidence="5">
    <location>
        <begin position="170"/>
        <end position="384"/>
    </location>
</feature>
<dbReference type="InterPro" id="IPR003594">
    <property type="entry name" value="HATPase_dom"/>
</dbReference>
<evidence type="ECO:0000256" key="2">
    <source>
        <dbReference type="ARBA" id="ARBA00012438"/>
    </source>
</evidence>
<dbReference type="InterPro" id="IPR036890">
    <property type="entry name" value="HATPase_C_sf"/>
</dbReference>
<dbReference type="PROSITE" id="PS50109">
    <property type="entry name" value="HIS_KIN"/>
    <property type="match status" value="1"/>
</dbReference>
<dbReference type="EMBL" id="JAMQBK010000048">
    <property type="protein sequence ID" value="MCM2372588.1"/>
    <property type="molecule type" value="Genomic_DNA"/>
</dbReference>
<evidence type="ECO:0000313" key="7">
    <source>
        <dbReference type="Proteomes" id="UP001202961"/>
    </source>
</evidence>
<dbReference type="SUPFAM" id="SSF55874">
    <property type="entry name" value="ATPase domain of HSP90 chaperone/DNA topoisomerase II/histidine kinase"/>
    <property type="match status" value="1"/>
</dbReference>
<dbReference type="SMART" id="SM00065">
    <property type="entry name" value="GAF"/>
    <property type="match status" value="1"/>
</dbReference>
<dbReference type="SMART" id="SM00387">
    <property type="entry name" value="HATPase_c"/>
    <property type="match status" value="1"/>
</dbReference>
<dbReference type="RefSeq" id="WP_250930222.1">
    <property type="nucleotide sequence ID" value="NZ_JAMQBK010000048.1"/>
</dbReference>
<keyword evidence="4" id="KW-0418">Kinase</keyword>
<evidence type="ECO:0000256" key="1">
    <source>
        <dbReference type="ARBA" id="ARBA00000085"/>
    </source>
</evidence>
<dbReference type="GO" id="GO:0005524">
    <property type="term" value="F:ATP binding"/>
    <property type="evidence" value="ECO:0007669"/>
    <property type="project" value="UniProtKB-KW"/>
</dbReference>
<dbReference type="Proteomes" id="UP001202961">
    <property type="component" value="Unassembled WGS sequence"/>
</dbReference>
<comment type="catalytic activity">
    <reaction evidence="1">
        <text>ATP + protein L-histidine = ADP + protein N-phospho-L-histidine.</text>
        <dbReference type="EC" id="2.7.13.3"/>
    </reaction>
</comment>
<proteinExistence type="predicted"/>
<evidence type="ECO:0000313" key="6">
    <source>
        <dbReference type="EMBL" id="MCM2372588.1"/>
    </source>
</evidence>
<dbReference type="InterPro" id="IPR005467">
    <property type="entry name" value="His_kinase_dom"/>
</dbReference>
<protein>
    <recommendedName>
        <fullName evidence="2">histidine kinase</fullName>
        <ecNumber evidence="2">2.7.13.3</ecNumber>
    </recommendedName>
</protein>
<gene>
    <name evidence="6" type="ORF">NB063_18410</name>
</gene>
<comment type="caution">
    <text evidence="6">The sequence shown here is derived from an EMBL/GenBank/DDBJ whole genome shotgun (WGS) entry which is preliminary data.</text>
</comment>
<dbReference type="PANTHER" id="PTHR42878">
    <property type="entry name" value="TWO-COMPONENT HISTIDINE KINASE"/>
    <property type="match status" value="1"/>
</dbReference>
<dbReference type="Gene3D" id="3.30.565.10">
    <property type="entry name" value="Histidine kinase-like ATPase, C-terminal domain"/>
    <property type="match status" value="1"/>
</dbReference>
<dbReference type="InterPro" id="IPR050351">
    <property type="entry name" value="BphY/WalK/GraS-like"/>
</dbReference>
<keyword evidence="7" id="KW-1185">Reference proteome</keyword>
<keyword evidence="3" id="KW-0808">Transferase</keyword>
<dbReference type="InterPro" id="IPR029016">
    <property type="entry name" value="GAF-like_dom_sf"/>
</dbReference>
<dbReference type="Gene3D" id="1.10.287.130">
    <property type="match status" value="1"/>
</dbReference>
<evidence type="ECO:0000256" key="4">
    <source>
        <dbReference type="ARBA" id="ARBA00022777"/>
    </source>
</evidence>
<dbReference type="EC" id="2.7.13.3" evidence="2"/>
<dbReference type="PRINTS" id="PR00344">
    <property type="entry name" value="BCTRLSENSOR"/>
</dbReference>
<sequence length="385" mass="42794">MTSLNLVDSPPETDFDNLTRLVQEVLNVPVALVSIVEPRNDRQYFKSQQGLPEPWATLRQTPLSHSFCQHVTRCDEMLVIDNALENELVCDNLAVRDLGVSAYLGMPIYSPDRICVGALCAIDVHPREWTATDIRLMNSIADCVTEAILLRAAFQTAAELHEEQKTFTYALSHDLKAPVVSLKTLLRELHADCSAAGDASEIELLDLSMNLVSRMESQIGGLSEFHRLAGSHFPLAPVKLERVVFDALVSLKEPIHECRAEISIGSLPDVQGIESLLISLFQNLIENAIKYRRKDRRPSVRIEASVCGKQVQVRVIDNGIGIPFESHGQVFEMFERLHSRADYEGTGLGLAICKRIVDIHRGTIEIESGLDQGTTVIIRLQGLSH</sequence>
<dbReference type="Pfam" id="PF02518">
    <property type="entry name" value="HATPase_c"/>
    <property type="match status" value="1"/>
</dbReference>
<dbReference type="SUPFAM" id="SSF47384">
    <property type="entry name" value="Homodimeric domain of signal transducing histidine kinase"/>
    <property type="match status" value="1"/>
</dbReference>
<dbReference type="InterPro" id="IPR004358">
    <property type="entry name" value="Sig_transdc_His_kin-like_C"/>
</dbReference>
<keyword evidence="6" id="KW-0547">Nucleotide-binding</keyword>